<evidence type="ECO:0000313" key="1">
    <source>
        <dbReference type="EMBL" id="GBN15058.1"/>
    </source>
</evidence>
<dbReference type="AlphaFoldDB" id="A0A4Y2LJZ5"/>
<gene>
    <name evidence="1" type="ORF">AVEN_211530_1</name>
</gene>
<proteinExistence type="predicted"/>
<dbReference type="EMBL" id="BGPR01005979">
    <property type="protein sequence ID" value="GBN15058.1"/>
    <property type="molecule type" value="Genomic_DNA"/>
</dbReference>
<protein>
    <submittedName>
        <fullName evidence="1">Uncharacterized protein</fullName>
    </submittedName>
</protein>
<reference evidence="1 2" key="1">
    <citation type="journal article" date="2019" name="Sci. Rep.">
        <title>Orb-weaving spider Araneus ventricosus genome elucidates the spidroin gene catalogue.</title>
        <authorList>
            <person name="Kono N."/>
            <person name="Nakamura H."/>
            <person name="Ohtoshi R."/>
            <person name="Moran D.A.P."/>
            <person name="Shinohara A."/>
            <person name="Yoshida Y."/>
            <person name="Fujiwara M."/>
            <person name="Mori M."/>
            <person name="Tomita M."/>
            <person name="Arakawa K."/>
        </authorList>
    </citation>
    <scope>NUCLEOTIDE SEQUENCE [LARGE SCALE GENOMIC DNA]</scope>
</reference>
<accession>A0A4Y2LJZ5</accession>
<keyword evidence="2" id="KW-1185">Reference proteome</keyword>
<sequence>MIYKKAGEDADCLIVKTIALAPTHPSAVVIGVASWLRFAAAHQHSLKVYYQIQHWLDNKKRHGDWGWERINSELQPVKTLKSLPRT</sequence>
<dbReference type="Proteomes" id="UP000499080">
    <property type="component" value="Unassembled WGS sequence"/>
</dbReference>
<name>A0A4Y2LJZ5_ARAVE</name>
<comment type="caution">
    <text evidence="1">The sequence shown here is derived from an EMBL/GenBank/DDBJ whole genome shotgun (WGS) entry which is preliminary data.</text>
</comment>
<evidence type="ECO:0000313" key="2">
    <source>
        <dbReference type="Proteomes" id="UP000499080"/>
    </source>
</evidence>
<dbReference type="OrthoDB" id="8195485at2759"/>
<organism evidence="1 2">
    <name type="scientific">Araneus ventricosus</name>
    <name type="common">Orbweaver spider</name>
    <name type="synonym">Epeira ventricosa</name>
    <dbReference type="NCBI Taxonomy" id="182803"/>
    <lineage>
        <taxon>Eukaryota</taxon>
        <taxon>Metazoa</taxon>
        <taxon>Ecdysozoa</taxon>
        <taxon>Arthropoda</taxon>
        <taxon>Chelicerata</taxon>
        <taxon>Arachnida</taxon>
        <taxon>Araneae</taxon>
        <taxon>Araneomorphae</taxon>
        <taxon>Entelegynae</taxon>
        <taxon>Araneoidea</taxon>
        <taxon>Araneidae</taxon>
        <taxon>Araneus</taxon>
    </lineage>
</organism>